<evidence type="ECO:0000313" key="9">
    <source>
        <dbReference type="EMBL" id="KGJ53222.1"/>
    </source>
</evidence>
<dbReference type="SUPFAM" id="SSF102114">
    <property type="entry name" value="Radical SAM enzymes"/>
    <property type="match status" value="1"/>
</dbReference>
<evidence type="ECO:0000256" key="2">
    <source>
        <dbReference type="ARBA" id="ARBA00022485"/>
    </source>
</evidence>
<dbReference type="Proteomes" id="UP000030008">
    <property type="component" value="Unassembled WGS sequence"/>
</dbReference>
<keyword evidence="2" id="KW-0004">4Fe-4S</keyword>
<dbReference type="Pfam" id="PF04055">
    <property type="entry name" value="Radical_SAM"/>
    <property type="match status" value="1"/>
</dbReference>
<dbReference type="InterPro" id="IPR023885">
    <property type="entry name" value="4Fe4S-binding_SPASM_dom"/>
</dbReference>
<proteinExistence type="predicted"/>
<dbReference type="InterPro" id="IPR000385">
    <property type="entry name" value="MoaA_NifB_PqqE_Fe-S-bd_CS"/>
</dbReference>
<dbReference type="InterPro" id="IPR050377">
    <property type="entry name" value="Radical_SAM_PqqE_MftC-like"/>
</dbReference>
<evidence type="ECO:0000259" key="8">
    <source>
        <dbReference type="PROSITE" id="PS51918"/>
    </source>
</evidence>
<dbReference type="CDD" id="cd01335">
    <property type="entry name" value="Radical_SAM"/>
    <property type="match status" value="1"/>
</dbReference>
<dbReference type="PANTHER" id="PTHR11228:SF7">
    <property type="entry name" value="PQQA PEPTIDE CYCLASE"/>
    <property type="match status" value="1"/>
</dbReference>
<evidence type="ECO:0000313" key="10">
    <source>
        <dbReference type="Proteomes" id="UP000030008"/>
    </source>
</evidence>
<evidence type="ECO:0000256" key="3">
    <source>
        <dbReference type="ARBA" id="ARBA00022691"/>
    </source>
</evidence>
<dbReference type="SFLD" id="SFLDS00029">
    <property type="entry name" value="Radical_SAM"/>
    <property type="match status" value="1"/>
</dbReference>
<organism evidence="9 10">
    <name type="scientific">Clostridium innocuum</name>
    <dbReference type="NCBI Taxonomy" id="1522"/>
    <lineage>
        <taxon>Bacteria</taxon>
        <taxon>Bacillati</taxon>
        <taxon>Bacillota</taxon>
        <taxon>Clostridia</taxon>
        <taxon>Eubacteriales</taxon>
        <taxon>Clostridiaceae</taxon>
        <taxon>Clostridium</taxon>
    </lineage>
</organism>
<accession>A0A099I7I7</accession>
<dbReference type="RefSeq" id="WP_044905332.1">
    <property type="nucleotide sequence ID" value="NZ_JQIF01000043.1"/>
</dbReference>
<dbReference type="EMBL" id="JQIF01000043">
    <property type="protein sequence ID" value="KGJ53222.1"/>
    <property type="molecule type" value="Genomic_DNA"/>
</dbReference>
<keyword evidence="7" id="KW-0411">Iron-sulfur</keyword>
<evidence type="ECO:0000256" key="1">
    <source>
        <dbReference type="ARBA" id="ARBA00001966"/>
    </source>
</evidence>
<comment type="caution">
    <text evidence="9">The sequence shown here is derived from an EMBL/GenBank/DDBJ whole genome shotgun (WGS) entry which is preliminary data.</text>
</comment>
<reference evidence="9 10" key="1">
    <citation type="submission" date="2014-08" db="EMBL/GenBank/DDBJ databases">
        <title>Clostridium innocuum, an unnegligible vancomycin-resistant pathogen causing extra-intestinal infections.</title>
        <authorList>
            <person name="Feng Y."/>
            <person name="Chiu C.-H."/>
        </authorList>
    </citation>
    <scope>NUCLEOTIDE SEQUENCE [LARGE SCALE GENOMIC DNA]</scope>
    <source>
        <strain evidence="9 10">AN88</strain>
    </source>
</reference>
<dbReference type="InterPro" id="IPR058240">
    <property type="entry name" value="rSAM_sf"/>
</dbReference>
<dbReference type="GO" id="GO:0051539">
    <property type="term" value="F:4 iron, 4 sulfur cluster binding"/>
    <property type="evidence" value="ECO:0007669"/>
    <property type="project" value="UniProtKB-KW"/>
</dbReference>
<keyword evidence="4" id="KW-0479">Metal-binding</keyword>
<dbReference type="GO" id="GO:0016491">
    <property type="term" value="F:oxidoreductase activity"/>
    <property type="evidence" value="ECO:0007669"/>
    <property type="project" value="UniProtKB-KW"/>
</dbReference>
<dbReference type="GO" id="GO:0046872">
    <property type="term" value="F:metal ion binding"/>
    <property type="evidence" value="ECO:0007669"/>
    <property type="project" value="UniProtKB-KW"/>
</dbReference>
<dbReference type="InterPro" id="IPR007197">
    <property type="entry name" value="rSAM"/>
</dbReference>
<dbReference type="Pfam" id="PF13186">
    <property type="entry name" value="SPASM"/>
    <property type="match status" value="1"/>
</dbReference>
<dbReference type="PROSITE" id="PS01305">
    <property type="entry name" value="MOAA_NIFB_PQQE"/>
    <property type="match status" value="1"/>
</dbReference>
<comment type="cofactor">
    <cofactor evidence="1">
        <name>[4Fe-4S] cluster</name>
        <dbReference type="ChEBI" id="CHEBI:49883"/>
    </cofactor>
</comment>
<dbReference type="PANTHER" id="PTHR11228">
    <property type="entry name" value="RADICAL SAM DOMAIN PROTEIN"/>
    <property type="match status" value="1"/>
</dbReference>
<keyword evidence="6" id="KW-0408">Iron</keyword>
<dbReference type="SFLD" id="SFLDG01067">
    <property type="entry name" value="SPASM/twitch_domain_containing"/>
    <property type="match status" value="1"/>
</dbReference>
<dbReference type="Gene3D" id="3.20.20.70">
    <property type="entry name" value="Aldolase class I"/>
    <property type="match status" value="1"/>
</dbReference>
<dbReference type="InterPro" id="IPR013785">
    <property type="entry name" value="Aldolase_TIM"/>
</dbReference>
<evidence type="ECO:0000256" key="6">
    <source>
        <dbReference type="ARBA" id="ARBA00023004"/>
    </source>
</evidence>
<gene>
    <name evidence="9" type="ORF">CIAN88_10275</name>
</gene>
<dbReference type="PROSITE" id="PS51918">
    <property type="entry name" value="RADICAL_SAM"/>
    <property type="match status" value="1"/>
</dbReference>
<evidence type="ECO:0000256" key="5">
    <source>
        <dbReference type="ARBA" id="ARBA00023002"/>
    </source>
</evidence>
<dbReference type="CDD" id="cd21122">
    <property type="entry name" value="SPASM_rSAM"/>
    <property type="match status" value="1"/>
</dbReference>
<protein>
    <submittedName>
        <fullName evidence="9">Radical SAM protein</fullName>
    </submittedName>
</protein>
<evidence type="ECO:0000256" key="4">
    <source>
        <dbReference type="ARBA" id="ARBA00022723"/>
    </source>
</evidence>
<sequence>MQFKRIFVEITNTCNLSCSFCIQNQRKPRRMSVAQFSHVIREIKPYTGHVYLHVLGEPLSHPDLKTFLQICDEQEMQVNLTTNGTLLNACRDVLMNSRLRQVNVSLHSFPEHEQPQYLEHVFSVCEELAQKGVHISYRLWSVQNGQLSGESTRLLQQLTQHYHISHPQEFEKRMRLDVADHLHLNLESVFQWPSLQHPYVSDYGRCLGMMQMCAILSDGTVVPCCLDSRGDAALGNIFTRSFSSILNSERAVQMKAGFAQHNIVEELCKHCSYRLRFTEHKRGEKSV</sequence>
<keyword evidence="5" id="KW-0560">Oxidoreductase</keyword>
<evidence type="ECO:0000256" key="7">
    <source>
        <dbReference type="ARBA" id="ARBA00023014"/>
    </source>
</evidence>
<keyword evidence="3" id="KW-0949">S-adenosyl-L-methionine</keyword>
<name>A0A099I7I7_CLOIN</name>
<dbReference type="AlphaFoldDB" id="A0A099I7I7"/>
<feature type="domain" description="Radical SAM core" evidence="8">
    <location>
        <begin position="1"/>
        <end position="191"/>
    </location>
</feature>